<dbReference type="EMBL" id="CP042912">
    <property type="protein sequence ID" value="QEG24699.1"/>
    <property type="molecule type" value="Genomic_DNA"/>
</dbReference>
<dbReference type="Proteomes" id="UP000322214">
    <property type="component" value="Chromosome"/>
</dbReference>
<evidence type="ECO:0000313" key="2">
    <source>
        <dbReference type="Proteomes" id="UP000322214"/>
    </source>
</evidence>
<evidence type="ECO:0000313" key="1">
    <source>
        <dbReference type="EMBL" id="QEG24699.1"/>
    </source>
</evidence>
<sequence>MIPTSAVVQPSKPHFQNFVLFLWRQSDYDSGCERESSGRNGPECQTFSGRFDRQFANLTMFDRSFT</sequence>
<dbReference type="KEGG" id="mff:MFFC18_46210"/>
<keyword evidence="2" id="KW-1185">Reference proteome</keyword>
<reference evidence="1 2" key="1">
    <citation type="submission" date="2019-08" db="EMBL/GenBank/DDBJ databases">
        <title>Deep-cultivation of Planctomycetes and their phenomic and genomic characterization uncovers novel biology.</title>
        <authorList>
            <person name="Wiegand S."/>
            <person name="Jogler M."/>
            <person name="Boedeker C."/>
            <person name="Pinto D."/>
            <person name="Vollmers J."/>
            <person name="Rivas-Marin E."/>
            <person name="Kohn T."/>
            <person name="Peeters S.H."/>
            <person name="Heuer A."/>
            <person name="Rast P."/>
            <person name="Oberbeckmann S."/>
            <person name="Bunk B."/>
            <person name="Jeske O."/>
            <person name="Meyerdierks A."/>
            <person name="Storesund J.E."/>
            <person name="Kallscheuer N."/>
            <person name="Luecker S."/>
            <person name="Lage O.M."/>
            <person name="Pohl T."/>
            <person name="Merkel B.J."/>
            <person name="Hornburger P."/>
            <person name="Mueller R.-W."/>
            <person name="Bruemmer F."/>
            <person name="Labrenz M."/>
            <person name="Spormann A.M."/>
            <person name="Op den Camp H."/>
            <person name="Overmann J."/>
            <person name="Amann R."/>
            <person name="Jetten M.S.M."/>
            <person name="Mascher T."/>
            <person name="Medema M.H."/>
            <person name="Devos D.P."/>
            <person name="Kaster A.-K."/>
            <person name="Ovreas L."/>
            <person name="Rohde M."/>
            <person name="Galperin M.Y."/>
            <person name="Jogler C."/>
        </authorList>
    </citation>
    <scope>NUCLEOTIDE SEQUENCE [LARGE SCALE GENOMIC DNA]</scope>
    <source>
        <strain evidence="1 2">FC18</strain>
    </source>
</reference>
<organism evidence="1 2">
    <name type="scientific">Mariniblastus fucicola</name>
    <dbReference type="NCBI Taxonomy" id="980251"/>
    <lineage>
        <taxon>Bacteria</taxon>
        <taxon>Pseudomonadati</taxon>
        <taxon>Planctomycetota</taxon>
        <taxon>Planctomycetia</taxon>
        <taxon>Pirellulales</taxon>
        <taxon>Pirellulaceae</taxon>
        <taxon>Mariniblastus</taxon>
    </lineage>
</organism>
<proteinExistence type="predicted"/>
<gene>
    <name evidence="1" type="ORF">MFFC18_46210</name>
</gene>
<dbReference type="AlphaFoldDB" id="A0A5B9PGG4"/>
<accession>A0A5B9PGG4</accession>
<dbReference type="STRING" id="980251.GCA_001642875_00948"/>
<name>A0A5B9PGG4_9BACT</name>
<protein>
    <submittedName>
        <fullName evidence="1">Uncharacterized protein</fullName>
    </submittedName>
</protein>